<dbReference type="CDD" id="cd00599">
    <property type="entry name" value="GH25_muramidase"/>
    <property type="match status" value="1"/>
</dbReference>
<comment type="caution">
    <text evidence="3">The sequence shown here is derived from an EMBL/GenBank/DDBJ whole genome shotgun (WGS) entry which is preliminary data.</text>
</comment>
<comment type="similarity">
    <text evidence="1">Belongs to the glycosyl hydrolase 25 family.</text>
</comment>
<evidence type="ECO:0000313" key="4">
    <source>
        <dbReference type="Proteomes" id="UP000321638"/>
    </source>
</evidence>
<dbReference type="RefSeq" id="WP_147847979.1">
    <property type="nucleotide sequence ID" value="NZ_VDUZ01000017.1"/>
</dbReference>
<dbReference type="EMBL" id="VDUZ01000017">
    <property type="protein sequence ID" value="TXL74604.1"/>
    <property type="molecule type" value="Genomic_DNA"/>
</dbReference>
<reference evidence="3 4" key="1">
    <citation type="submission" date="2019-06" db="EMBL/GenBank/DDBJ databases">
        <title>New taxonomy in bacterial strain CC-CFT640, isolated from vineyard.</title>
        <authorList>
            <person name="Lin S.-Y."/>
            <person name="Tsai C.-F."/>
            <person name="Young C.-C."/>
        </authorList>
    </citation>
    <scope>NUCLEOTIDE SEQUENCE [LARGE SCALE GENOMIC DNA]</scope>
    <source>
        <strain evidence="3 4">CC-CFT640</strain>
    </source>
</reference>
<name>A0A5C8PM68_9HYPH</name>
<gene>
    <name evidence="3" type="ORF">FHP25_16100</name>
</gene>
<evidence type="ECO:0008006" key="5">
    <source>
        <dbReference type="Google" id="ProtNLM"/>
    </source>
</evidence>
<proteinExistence type="inferred from homology"/>
<dbReference type="AlphaFoldDB" id="A0A5C8PM68"/>
<evidence type="ECO:0000313" key="3">
    <source>
        <dbReference type="EMBL" id="TXL74604.1"/>
    </source>
</evidence>
<dbReference type="OrthoDB" id="9798192at2"/>
<evidence type="ECO:0000256" key="2">
    <source>
        <dbReference type="SAM" id="SignalP"/>
    </source>
</evidence>
<dbReference type="GO" id="GO:0016052">
    <property type="term" value="P:carbohydrate catabolic process"/>
    <property type="evidence" value="ECO:0007669"/>
    <property type="project" value="TreeGrafter"/>
</dbReference>
<dbReference type="Proteomes" id="UP000321638">
    <property type="component" value="Unassembled WGS sequence"/>
</dbReference>
<dbReference type="GO" id="GO:0009253">
    <property type="term" value="P:peptidoglycan catabolic process"/>
    <property type="evidence" value="ECO:0007669"/>
    <property type="project" value="InterPro"/>
</dbReference>
<organism evidence="3 4">
    <name type="scientific">Vineibacter terrae</name>
    <dbReference type="NCBI Taxonomy" id="2586908"/>
    <lineage>
        <taxon>Bacteria</taxon>
        <taxon>Pseudomonadati</taxon>
        <taxon>Pseudomonadota</taxon>
        <taxon>Alphaproteobacteria</taxon>
        <taxon>Hyphomicrobiales</taxon>
        <taxon>Vineibacter</taxon>
    </lineage>
</organism>
<feature type="chain" id="PRO_5022822822" description="Lysozyme" evidence="2">
    <location>
        <begin position="21"/>
        <end position="298"/>
    </location>
</feature>
<dbReference type="PANTHER" id="PTHR34135:SF2">
    <property type="entry name" value="LYSOZYME"/>
    <property type="match status" value="1"/>
</dbReference>
<sequence length="298" mass="32843">MVGRVLALCVASLAAMPASAQQRSVAASPSARPVAAKTVSPRDYPSVVLDLSSHNTIPIDNTLKSRHGIGLVIHRATLGRDTGSPNDVDSVFPDRTLEIARAGLRLGAYHWATPTDTGDRQADDFLRVVKAACDLLPPSQRRVVLAIDWEPHGNDPDHYMRAAEVDRFLRRAMARTGRGVLVYAYENFIHEQRDEIANTPGLWALLARNPLWVANYKVSTDAMGNPLRGGMILPRVAGSPWPDWNLWQYTSGDNGPIADFPHGKIAGELVDRSVFRGPRAGFDRFVSNQSWDCIYRGR</sequence>
<dbReference type="InterPro" id="IPR002053">
    <property type="entry name" value="Glyco_hydro_25"/>
</dbReference>
<keyword evidence="2" id="KW-0732">Signal</keyword>
<dbReference type="PROSITE" id="PS51904">
    <property type="entry name" value="GLYCOSYL_HYDROL_F25_2"/>
    <property type="match status" value="1"/>
</dbReference>
<protein>
    <recommendedName>
        <fullName evidence="5">Lysozyme</fullName>
    </recommendedName>
</protein>
<dbReference type="Pfam" id="PF01183">
    <property type="entry name" value="Glyco_hydro_25"/>
    <property type="match status" value="1"/>
</dbReference>
<dbReference type="GO" id="GO:0003796">
    <property type="term" value="F:lysozyme activity"/>
    <property type="evidence" value="ECO:0007669"/>
    <property type="project" value="InterPro"/>
</dbReference>
<accession>A0A5C8PM68</accession>
<dbReference type="GO" id="GO:0016998">
    <property type="term" value="P:cell wall macromolecule catabolic process"/>
    <property type="evidence" value="ECO:0007669"/>
    <property type="project" value="InterPro"/>
</dbReference>
<dbReference type="Gene3D" id="3.20.20.80">
    <property type="entry name" value="Glycosidases"/>
    <property type="match status" value="1"/>
</dbReference>
<feature type="signal peptide" evidence="2">
    <location>
        <begin position="1"/>
        <end position="20"/>
    </location>
</feature>
<evidence type="ECO:0000256" key="1">
    <source>
        <dbReference type="ARBA" id="ARBA00010646"/>
    </source>
</evidence>
<keyword evidence="4" id="KW-1185">Reference proteome</keyword>
<dbReference type="PANTHER" id="PTHR34135">
    <property type="entry name" value="LYSOZYME"/>
    <property type="match status" value="1"/>
</dbReference>
<dbReference type="SUPFAM" id="SSF51445">
    <property type="entry name" value="(Trans)glycosidases"/>
    <property type="match status" value="1"/>
</dbReference>
<dbReference type="InterPro" id="IPR017853">
    <property type="entry name" value="GH"/>
</dbReference>